<dbReference type="EMBL" id="LK932849">
    <property type="protein sequence ID" value="CDS94486.1"/>
    <property type="molecule type" value="Genomic_DNA"/>
</dbReference>
<keyword evidence="1" id="KW-1133">Transmembrane helix</keyword>
<gene>
    <name evidence="2" type="ORF">BN1095_20028</name>
</gene>
<proteinExistence type="predicted"/>
<feature type="transmembrane region" description="Helical" evidence="1">
    <location>
        <begin position="26"/>
        <end position="45"/>
    </location>
</feature>
<sequence length="52" mass="5718">MTNTDANIGPIQGVHPKLNVKPNIKAVIAFISLNLTLNLFSLFNIEDLIIPM</sequence>
<evidence type="ECO:0000313" key="2">
    <source>
        <dbReference type="EMBL" id="CDS94486.1"/>
    </source>
</evidence>
<accession>A0A069ANT7</accession>
<name>A0A069ANT7_CLODI</name>
<dbReference type="AlphaFoldDB" id="A0A069ANT7"/>
<protein>
    <submittedName>
        <fullName evidence="2">Uncharacterized protein</fullName>
    </submittedName>
</protein>
<reference evidence="2" key="1">
    <citation type="submission" date="2014-07" db="EMBL/GenBank/DDBJ databases">
        <authorList>
            <person name="Monot Marc"/>
        </authorList>
    </citation>
    <scope>NUCLEOTIDE SEQUENCE</scope>
    <source>
        <strain evidence="2">7032989</strain>
    </source>
</reference>
<organism evidence="2">
    <name type="scientific">Clostridioides difficile</name>
    <name type="common">Peptoclostridium difficile</name>
    <dbReference type="NCBI Taxonomy" id="1496"/>
    <lineage>
        <taxon>Bacteria</taxon>
        <taxon>Bacillati</taxon>
        <taxon>Bacillota</taxon>
        <taxon>Clostridia</taxon>
        <taxon>Peptostreptococcales</taxon>
        <taxon>Peptostreptococcaceae</taxon>
        <taxon>Clostridioides</taxon>
    </lineage>
</organism>
<keyword evidence="1" id="KW-0472">Membrane</keyword>
<keyword evidence="1" id="KW-0812">Transmembrane</keyword>
<evidence type="ECO:0000256" key="1">
    <source>
        <dbReference type="SAM" id="Phobius"/>
    </source>
</evidence>